<dbReference type="HAMAP" id="MF_00154">
    <property type="entry name" value="CyoE_CtaB"/>
    <property type="match status" value="1"/>
</dbReference>
<dbReference type="UniPathway" id="UPA00834">
    <property type="reaction ID" value="UER00712"/>
</dbReference>
<dbReference type="InterPro" id="IPR006369">
    <property type="entry name" value="Protohaem_IX_farnesylTrfase"/>
</dbReference>
<keyword evidence="6 14" id="KW-0812">Transmembrane</keyword>
<feature type="transmembrane region" description="Helical" evidence="14">
    <location>
        <begin position="183"/>
        <end position="203"/>
    </location>
</feature>
<feature type="transmembrane region" description="Helical" evidence="14">
    <location>
        <begin position="256"/>
        <end position="275"/>
    </location>
</feature>
<dbReference type="InterPro" id="IPR000537">
    <property type="entry name" value="UbiA_prenyltransferase"/>
</dbReference>
<dbReference type="NCBIfam" id="NF003349">
    <property type="entry name" value="PRK04375.1-2"/>
    <property type="match status" value="1"/>
</dbReference>
<evidence type="ECO:0000256" key="8">
    <source>
        <dbReference type="ARBA" id="ARBA00023133"/>
    </source>
</evidence>
<keyword evidence="4 14" id="KW-1003">Cell membrane</keyword>
<evidence type="ECO:0000256" key="3">
    <source>
        <dbReference type="ARBA" id="ARBA00012292"/>
    </source>
</evidence>
<comment type="subcellular location">
    <subcellularLocation>
        <location evidence="1 14">Cell membrane</location>
        <topology evidence="1 14">Multi-pass membrane protein</topology>
    </subcellularLocation>
</comment>
<evidence type="ECO:0000256" key="10">
    <source>
        <dbReference type="ARBA" id="ARBA00030253"/>
    </source>
</evidence>
<dbReference type="EMBL" id="JACIJD010000002">
    <property type="protein sequence ID" value="MBB5692664.1"/>
    <property type="molecule type" value="Genomic_DNA"/>
</dbReference>
<dbReference type="InterPro" id="IPR044878">
    <property type="entry name" value="UbiA_sf"/>
</dbReference>
<name>A0A840YFL1_9PROT</name>
<feature type="transmembrane region" description="Helical" evidence="14">
    <location>
        <begin position="63"/>
        <end position="83"/>
    </location>
</feature>
<gene>
    <name evidence="14" type="primary">ctaB</name>
    <name evidence="15" type="ORF">FHS87_000679</name>
</gene>
<comment type="miscellaneous">
    <text evidence="14">Carbon 2 of the heme B porphyrin ring is defined according to the Fischer nomenclature.</text>
</comment>
<dbReference type="Gene3D" id="1.10.357.140">
    <property type="entry name" value="UbiA prenyltransferase"/>
    <property type="match status" value="1"/>
</dbReference>
<feature type="transmembrane region" description="Helical" evidence="14">
    <location>
        <begin position="104"/>
        <end position="126"/>
    </location>
</feature>
<evidence type="ECO:0000256" key="12">
    <source>
        <dbReference type="ARBA" id="ARBA00042475"/>
    </source>
</evidence>
<dbReference type="PANTHER" id="PTHR43448">
    <property type="entry name" value="PROTOHEME IX FARNESYLTRANSFERASE, MITOCHONDRIAL"/>
    <property type="match status" value="1"/>
</dbReference>
<keyword evidence="5 14" id="KW-0808">Transferase</keyword>
<comment type="caution">
    <text evidence="15">The sequence shown here is derived from an EMBL/GenBank/DDBJ whole genome shotgun (WGS) entry which is preliminary data.</text>
</comment>
<keyword evidence="9 14" id="KW-0472">Membrane</keyword>
<evidence type="ECO:0000256" key="9">
    <source>
        <dbReference type="ARBA" id="ARBA00023136"/>
    </source>
</evidence>
<keyword evidence="16" id="KW-1185">Reference proteome</keyword>
<dbReference type="PROSITE" id="PS00943">
    <property type="entry name" value="UBIA"/>
    <property type="match status" value="1"/>
</dbReference>
<comment type="catalytic activity">
    <reaction evidence="13 14">
        <text>heme b + (2E,6E)-farnesyl diphosphate + H2O = Fe(II)-heme o + diphosphate</text>
        <dbReference type="Rhea" id="RHEA:28070"/>
        <dbReference type="ChEBI" id="CHEBI:15377"/>
        <dbReference type="ChEBI" id="CHEBI:33019"/>
        <dbReference type="ChEBI" id="CHEBI:60344"/>
        <dbReference type="ChEBI" id="CHEBI:60530"/>
        <dbReference type="ChEBI" id="CHEBI:175763"/>
        <dbReference type="EC" id="2.5.1.141"/>
    </reaction>
</comment>
<evidence type="ECO:0000256" key="1">
    <source>
        <dbReference type="ARBA" id="ARBA00004651"/>
    </source>
</evidence>
<dbReference type="RefSeq" id="WP_184513839.1">
    <property type="nucleotide sequence ID" value="NZ_JACIJD010000002.1"/>
</dbReference>
<evidence type="ECO:0000256" key="11">
    <source>
        <dbReference type="ARBA" id="ARBA00040810"/>
    </source>
</evidence>
<feature type="transmembrane region" description="Helical" evidence="14">
    <location>
        <begin position="38"/>
        <end position="57"/>
    </location>
</feature>
<evidence type="ECO:0000256" key="4">
    <source>
        <dbReference type="ARBA" id="ARBA00022475"/>
    </source>
</evidence>
<evidence type="ECO:0000313" key="15">
    <source>
        <dbReference type="EMBL" id="MBB5692664.1"/>
    </source>
</evidence>
<dbReference type="InterPro" id="IPR030470">
    <property type="entry name" value="UbiA_prenylTrfase_CS"/>
</dbReference>
<evidence type="ECO:0000256" key="13">
    <source>
        <dbReference type="ARBA" id="ARBA00047690"/>
    </source>
</evidence>
<keyword evidence="7 14" id="KW-1133">Transmembrane helix</keyword>
<dbReference type="NCBIfam" id="TIGR01473">
    <property type="entry name" value="cyoE_ctaB"/>
    <property type="match status" value="1"/>
</dbReference>
<dbReference type="EC" id="2.5.1.141" evidence="3 14"/>
<dbReference type="AlphaFoldDB" id="A0A840YFL1"/>
<feature type="transmembrane region" description="Helical" evidence="14">
    <location>
        <begin position="232"/>
        <end position="250"/>
    </location>
</feature>
<dbReference type="CDD" id="cd13957">
    <property type="entry name" value="PT_UbiA_Cox10"/>
    <property type="match status" value="1"/>
</dbReference>
<evidence type="ECO:0000256" key="5">
    <source>
        <dbReference type="ARBA" id="ARBA00022679"/>
    </source>
</evidence>
<keyword evidence="8 14" id="KW-0350">Heme biosynthesis</keyword>
<protein>
    <recommendedName>
        <fullName evidence="11 14">Protoheme IX farnesyltransferase</fullName>
        <ecNumber evidence="3 14">2.5.1.141</ecNumber>
    </recommendedName>
    <alternativeName>
        <fullName evidence="12 14">Heme B farnesyltransferase</fullName>
    </alternativeName>
    <alternativeName>
        <fullName evidence="10 14">Heme O synthase</fullName>
    </alternativeName>
</protein>
<dbReference type="GO" id="GO:0005886">
    <property type="term" value="C:plasma membrane"/>
    <property type="evidence" value="ECO:0007669"/>
    <property type="project" value="UniProtKB-SubCell"/>
</dbReference>
<dbReference type="PANTHER" id="PTHR43448:SF7">
    <property type="entry name" value="4-HYDROXYBENZOATE SOLANESYLTRANSFERASE"/>
    <property type="match status" value="1"/>
</dbReference>
<sequence length="323" mass="34328">MSDLIRRGATAPLSISSGAISADWSELRDWVALLKPRVMTLVVFTGLIGLLLAPGHIHPVLGTVAILCIALGAGAAGCINMWYDRDIDAVMRRTARRPIPAGRVEPGAALAFGITLSVLSVLMMGLATNAVAGAWLAGSILFYVFIYTMWLKRRTPQNIVIGGAAGAFPPVIGWAAVTGGVDVLPLILFAIVFTWTPPHFWSLSLWAHDDYARAGVPMLPVAAGARETRRQIMLYTLVLAPLGLLPVLMGQAGWVYGAYALSLGAGFLFHAWRVLTEPQDASGVSLVGDRAAKAAFRFSLLHLAGLFAAIALDHWLRAAGVLG</sequence>
<dbReference type="GO" id="GO:0048034">
    <property type="term" value="P:heme O biosynthetic process"/>
    <property type="evidence" value="ECO:0007669"/>
    <property type="project" value="UniProtKB-UniRule"/>
</dbReference>
<feature type="transmembrane region" description="Helical" evidence="14">
    <location>
        <begin position="132"/>
        <end position="151"/>
    </location>
</feature>
<accession>A0A840YFL1</accession>
<evidence type="ECO:0000313" key="16">
    <source>
        <dbReference type="Proteomes" id="UP000580654"/>
    </source>
</evidence>
<evidence type="ECO:0000256" key="2">
    <source>
        <dbReference type="ARBA" id="ARBA00004919"/>
    </source>
</evidence>
<dbReference type="Pfam" id="PF01040">
    <property type="entry name" value="UbiA"/>
    <property type="match status" value="1"/>
</dbReference>
<evidence type="ECO:0000256" key="6">
    <source>
        <dbReference type="ARBA" id="ARBA00022692"/>
    </source>
</evidence>
<dbReference type="Proteomes" id="UP000580654">
    <property type="component" value="Unassembled WGS sequence"/>
</dbReference>
<feature type="transmembrane region" description="Helical" evidence="14">
    <location>
        <begin position="295"/>
        <end position="316"/>
    </location>
</feature>
<reference evidence="15 16" key="1">
    <citation type="submission" date="2020-08" db="EMBL/GenBank/DDBJ databases">
        <title>Genomic Encyclopedia of Type Strains, Phase IV (KMG-IV): sequencing the most valuable type-strain genomes for metagenomic binning, comparative biology and taxonomic classification.</title>
        <authorList>
            <person name="Goeker M."/>
        </authorList>
    </citation>
    <scope>NUCLEOTIDE SEQUENCE [LARGE SCALE GENOMIC DNA]</scope>
    <source>
        <strain evidence="15 16">DSM 25622</strain>
    </source>
</reference>
<dbReference type="GO" id="GO:0008495">
    <property type="term" value="F:protoheme IX farnesyltransferase activity"/>
    <property type="evidence" value="ECO:0007669"/>
    <property type="project" value="UniProtKB-UniRule"/>
</dbReference>
<evidence type="ECO:0000256" key="7">
    <source>
        <dbReference type="ARBA" id="ARBA00022989"/>
    </source>
</evidence>
<organism evidence="15 16">
    <name type="scientific">Muricoccus pecuniae</name>
    <dbReference type="NCBI Taxonomy" id="693023"/>
    <lineage>
        <taxon>Bacteria</taxon>
        <taxon>Pseudomonadati</taxon>
        <taxon>Pseudomonadota</taxon>
        <taxon>Alphaproteobacteria</taxon>
        <taxon>Acetobacterales</taxon>
        <taxon>Roseomonadaceae</taxon>
        <taxon>Muricoccus</taxon>
    </lineage>
</organism>
<comment type="function">
    <text evidence="14">Converts heme B (protoheme IX) to heme O by substitution of the vinyl group on carbon 2 of heme B porphyrin ring with a hydroxyethyl farnesyl side group.</text>
</comment>
<proteinExistence type="inferred from homology"/>
<feature type="transmembrane region" description="Helical" evidence="14">
    <location>
        <begin position="158"/>
        <end position="177"/>
    </location>
</feature>
<evidence type="ECO:0000256" key="14">
    <source>
        <dbReference type="HAMAP-Rule" id="MF_00154"/>
    </source>
</evidence>
<comment type="pathway">
    <text evidence="2 14">Porphyrin-containing compound metabolism; heme O biosynthesis; heme O from protoheme: step 1/1.</text>
</comment>
<comment type="similarity">
    <text evidence="14">Belongs to the UbiA prenyltransferase family. Protoheme IX farnesyltransferase subfamily.</text>
</comment>